<protein>
    <submittedName>
        <fullName evidence="3">Response regulator</fullName>
    </submittedName>
</protein>
<organism evidence="3 4">
    <name type="scientific">Candidatus Devosia phytovorans</name>
    <dbReference type="NCBI Taxonomy" id="3121372"/>
    <lineage>
        <taxon>Bacteria</taxon>
        <taxon>Pseudomonadati</taxon>
        <taxon>Pseudomonadota</taxon>
        <taxon>Alphaproteobacteria</taxon>
        <taxon>Hyphomicrobiales</taxon>
        <taxon>Devosiaceae</taxon>
        <taxon>Devosia</taxon>
    </lineage>
</organism>
<feature type="domain" description="Response regulatory" evidence="2">
    <location>
        <begin position="10"/>
        <end position="121"/>
    </location>
</feature>
<dbReference type="InterPro" id="IPR011006">
    <property type="entry name" value="CheY-like_superfamily"/>
</dbReference>
<dbReference type="SUPFAM" id="SSF52172">
    <property type="entry name" value="CheY-like"/>
    <property type="match status" value="1"/>
</dbReference>
<dbReference type="EMBL" id="CP119312">
    <property type="protein sequence ID" value="WEK02948.1"/>
    <property type="molecule type" value="Genomic_DNA"/>
</dbReference>
<gene>
    <name evidence="3" type="ORF">P0Y65_12090</name>
</gene>
<dbReference type="GO" id="GO:0000160">
    <property type="term" value="P:phosphorelay signal transduction system"/>
    <property type="evidence" value="ECO:0007669"/>
    <property type="project" value="InterPro"/>
</dbReference>
<accession>A0AAJ6AZY2</accession>
<evidence type="ECO:0000256" key="1">
    <source>
        <dbReference type="PROSITE-ProRule" id="PRU00169"/>
    </source>
</evidence>
<name>A0AAJ6AZY2_9HYPH</name>
<dbReference type="Gene3D" id="3.40.50.2300">
    <property type="match status" value="1"/>
</dbReference>
<proteinExistence type="predicted"/>
<dbReference type="PROSITE" id="PS50110">
    <property type="entry name" value="RESPONSE_REGULATORY"/>
    <property type="match status" value="1"/>
</dbReference>
<reference evidence="3" key="1">
    <citation type="submission" date="2023-03" db="EMBL/GenBank/DDBJ databases">
        <title>Andean soil-derived lignocellulolytic bacterial consortium as a source of novel taxa and putative plastic-active enzymes.</title>
        <authorList>
            <person name="Diaz-Garcia L."/>
            <person name="Chuvochina M."/>
            <person name="Feuerriegel G."/>
            <person name="Bunk B."/>
            <person name="Sproer C."/>
            <person name="Streit W.R."/>
            <person name="Rodriguez L.M."/>
            <person name="Overmann J."/>
            <person name="Jimenez D.J."/>
        </authorList>
    </citation>
    <scope>NUCLEOTIDE SEQUENCE</scope>
    <source>
        <strain evidence="3">MAG 4196</strain>
    </source>
</reference>
<evidence type="ECO:0000313" key="4">
    <source>
        <dbReference type="Proteomes" id="UP001217476"/>
    </source>
</evidence>
<dbReference type="Proteomes" id="UP001217476">
    <property type="component" value="Chromosome"/>
</dbReference>
<dbReference type="AlphaFoldDB" id="A0AAJ6AZY2"/>
<evidence type="ECO:0000313" key="3">
    <source>
        <dbReference type="EMBL" id="WEK02948.1"/>
    </source>
</evidence>
<sequence>MPEAVLTGMRILVVEDEYLLAEDIREELEAAGALVLGPVANLRRALDLIDDTLTIDGAVLDMNLAGEMVFPAADLLIGRGVPLIFTTGYHEATVPPEYAHIVLCGKPLERGEVAATIHDLVHANSS</sequence>
<feature type="modified residue" description="4-aspartylphosphate" evidence="1">
    <location>
        <position position="61"/>
    </location>
</feature>
<evidence type="ECO:0000259" key="2">
    <source>
        <dbReference type="PROSITE" id="PS50110"/>
    </source>
</evidence>
<keyword evidence="1" id="KW-0597">Phosphoprotein</keyword>
<dbReference type="InterPro" id="IPR001789">
    <property type="entry name" value="Sig_transdc_resp-reg_receiver"/>
</dbReference>